<accession>A0ABW2AW93</accession>
<gene>
    <name evidence="4" type="ORF">ACFQBT_16445</name>
</gene>
<dbReference type="PANTHER" id="PTHR33392">
    <property type="entry name" value="POLYISOPRENYL-TEICHOIC ACID--PEPTIDOGLYCAN TEICHOIC ACID TRANSFERASE TAGU"/>
    <property type="match status" value="1"/>
</dbReference>
<dbReference type="NCBIfam" id="TIGR00350">
    <property type="entry name" value="lytR_cpsA_psr"/>
    <property type="match status" value="1"/>
</dbReference>
<name>A0ABW2AW93_9MICO</name>
<sequence>MTADTDVDTAEAQSGAKRRKPVSKLKVALLSLASILTVLVLVGGGFALYLNHLLDANVKHGAMLPVGSQPAKNPGAGDAQNILLLGSDSRDQEIGAGSRSDVIQLMHIDNDRSRIDIIHFPRDMYVDIPGHGKNKINAAYSYGGAPLLVQTMQSMLNLRIDHVAQIDFQGFADLTDTLGGVRLYVPQGFDEPGFGTWTKGWHDMNGEQALGFVRERHQLAQGDLDRGRNQQAWIQAVLAKTLSAGTLLNPVTLSTAIDDVTRYTTVDESFDSSTIRSLALSLRNIRGEDLHFKTAPISGFENIGGQDVDIVDTQLLAQLGKALATDQMSTYTEGTNVPNAGD</sequence>
<dbReference type="InterPro" id="IPR050922">
    <property type="entry name" value="LytR/CpsA/Psr_CW_biosynth"/>
</dbReference>
<proteinExistence type="inferred from homology"/>
<protein>
    <submittedName>
        <fullName evidence="4">LCP family protein</fullName>
    </submittedName>
</protein>
<comment type="similarity">
    <text evidence="1">Belongs to the LytR/CpsA/Psr (LCP) family.</text>
</comment>
<dbReference type="PANTHER" id="PTHR33392:SF6">
    <property type="entry name" value="POLYISOPRENYL-TEICHOIC ACID--PEPTIDOGLYCAN TEICHOIC ACID TRANSFERASE TAGU"/>
    <property type="match status" value="1"/>
</dbReference>
<dbReference type="Gene3D" id="3.40.630.190">
    <property type="entry name" value="LCP protein"/>
    <property type="match status" value="1"/>
</dbReference>
<dbReference type="Pfam" id="PF03816">
    <property type="entry name" value="LytR_cpsA_psr"/>
    <property type="match status" value="1"/>
</dbReference>
<keyword evidence="2" id="KW-0812">Transmembrane</keyword>
<evidence type="ECO:0000259" key="3">
    <source>
        <dbReference type="Pfam" id="PF03816"/>
    </source>
</evidence>
<dbReference type="InterPro" id="IPR004474">
    <property type="entry name" value="LytR_CpsA_psr"/>
</dbReference>
<keyword evidence="5" id="KW-1185">Reference proteome</keyword>
<evidence type="ECO:0000256" key="2">
    <source>
        <dbReference type="SAM" id="Phobius"/>
    </source>
</evidence>
<reference evidence="5" key="1">
    <citation type="journal article" date="2019" name="Int. J. Syst. Evol. Microbiol.">
        <title>The Global Catalogue of Microorganisms (GCM) 10K type strain sequencing project: providing services to taxonomists for standard genome sequencing and annotation.</title>
        <authorList>
            <consortium name="The Broad Institute Genomics Platform"/>
            <consortium name="The Broad Institute Genome Sequencing Center for Infectious Disease"/>
            <person name="Wu L."/>
            <person name="Ma J."/>
        </authorList>
    </citation>
    <scope>NUCLEOTIDE SEQUENCE [LARGE SCALE GENOMIC DNA]</scope>
    <source>
        <strain evidence="5">NBRC 106593</strain>
    </source>
</reference>
<feature type="domain" description="Cell envelope-related transcriptional attenuator" evidence="3">
    <location>
        <begin position="99"/>
        <end position="241"/>
    </location>
</feature>
<evidence type="ECO:0000313" key="4">
    <source>
        <dbReference type="EMBL" id="MFC6715317.1"/>
    </source>
</evidence>
<organism evidence="4 5">
    <name type="scientific">Branchiibius cervicis</name>
    <dbReference type="NCBI Taxonomy" id="908252"/>
    <lineage>
        <taxon>Bacteria</taxon>
        <taxon>Bacillati</taxon>
        <taxon>Actinomycetota</taxon>
        <taxon>Actinomycetes</taxon>
        <taxon>Micrococcales</taxon>
        <taxon>Dermacoccaceae</taxon>
        <taxon>Branchiibius</taxon>
    </lineage>
</organism>
<dbReference type="EMBL" id="JBHSWJ010000002">
    <property type="protein sequence ID" value="MFC6715317.1"/>
    <property type="molecule type" value="Genomic_DNA"/>
</dbReference>
<keyword evidence="2" id="KW-1133">Transmembrane helix</keyword>
<evidence type="ECO:0000313" key="5">
    <source>
        <dbReference type="Proteomes" id="UP001596356"/>
    </source>
</evidence>
<comment type="caution">
    <text evidence="4">The sequence shown here is derived from an EMBL/GenBank/DDBJ whole genome shotgun (WGS) entry which is preliminary data.</text>
</comment>
<keyword evidence="2" id="KW-0472">Membrane</keyword>
<feature type="transmembrane region" description="Helical" evidence="2">
    <location>
        <begin position="27"/>
        <end position="50"/>
    </location>
</feature>
<dbReference type="RefSeq" id="WP_377824339.1">
    <property type="nucleotide sequence ID" value="NZ_JBHSWJ010000002.1"/>
</dbReference>
<evidence type="ECO:0000256" key="1">
    <source>
        <dbReference type="ARBA" id="ARBA00006068"/>
    </source>
</evidence>
<dbReference type="Proteomes" id="UP001596356">
    <property type="component" value="Unassembled WGS sequence"/>
</dbReference>